<evidence type="ECO:0000256" key="1">
    <source>
        <dbReference type="ARBA" id="ARBA00022801"/>
    </source>
</evidence>
<keyword evidence="3" id="KW-1133">Transmembrane helix</keyword>
<dbReference type="PANTHER" id="PTHR20963">
    <property type="entry name" value="MULTIPLE INOSITOL POLYPHOSPHATE PHOSPHATASE-RELATED"/>
    <property type="match status" value="1"/>
</dbReference>
<dbReference type="PANTHER" id="PTHR20963:SF24">
    <property type="entry name" value="3-PHYTASE B"/>
    <property type="match status" value="1"/>
</dbReference>
<keyword evidence="3" id="KW-0472">Membrane</keyword>
<evidence type="ECO:0000256" key="2">
    <source>
        <dbReference type="SAM" id="MobiDB-lite"/>
    </source>
</evidence>
<dbReference type="PROSITE" id="PS00778">
    <property type="entry name" value="HIS_ACID_PHOSPHAT_2"/>
    <property type="match status" value="1"/>
</dbReference>
<evidence type="ECO:0000256" key="3">
    <source>
        <dbReference type="SAM" id="Phobius"/>
    </source>
</evidence>
<evidence type="ECO:0000313" key="4">
    <source>
        <dbReference type="EMBL" id="KAK8845443.1"/>
    </source>
</evidence>
<evidence type="ECO:0008006" key="6">
    <source>
        <dbReference type="Google" id="ProtNLM"/>
    </source>
</evidence>
<protein>
    <recommendedName>
        <fullName evidence="6">Phytase</fullName>
    </recommendedName>
</protein>
<dbReference type="Pfam" id="PF00328">
    <property type="entry name" value="His_Phos_2"/>
    <property type="match status" value="1"/>
</dbReference>
<organism evidence="4 5">
    <name type="scientific">Kwoniella newhampshirensis</name>
    <dbReference type="NCBI Taxonomy" id="1651941"/>
    <lineage>
        <taxon>Eukaryota</taxon>
        <taxon>Fungi</taxon>
        <taxon>Dikarya</taxon>
        <taxon>Basidiomycota</taxon>
        <taxon>Agaricomycotina</taxon>
        <taxon>Tremellomycetes</taxon>
        <taxon>Tremellales</taxon>
        <taxon>Cryptococcaceae</taxon>
        <taxon>Kwoniella</taxon>
    </lineage>
</organism>
<keyword evidence="5" id="KW-1185">Reference proteome</keyword>
<sequence>MPNNNYTAIPTSTTPLLQPSRPASPGPSSQFQSRSQTSHPLHNLIDQRRRRRSSPYRPSIHFLPALVASLLLLGTGLIAWDISSYGKCYFAPLCRALGVDRGVEEGWWKGQGPYAPYRSMGKGGGEEGLPRGCEVDQVNLLHRHTARYPTNSAGECMSRALGKIRDREVKIPRHHAELAFLARADLDMKDWKFDQLMDQGRKAAWKSGADIARTYRSFLKTTEGSFIRSSGGGRIVETAGYWLEGFRGERFKLKDRIKLPTADVVVPEDPSFNNTLSVHSCPAFESLSPSPGEEAQKSLNPLLESALNRLNTVLRPRPLLEVEDLVCLADMCGYDSQARGADWNGWSKWCGVFGQDEWEILGYGKELKRYYEVGEGSTYGPTMGAGYINEVIARLTDSQPIDSTIVNRTLDSDEGTFPRGKKRFFVDFGHDNEILEILAAMGVMKQHRPLQLDQVPLKRTYILSQIVPFGARLTFERIACDMGNWEPDPTTGEPERGNDGRKDYIRILVNAKVHRVNHLACEQSGLVEHGLCELESFVESQRFATTDVDWGICYDDRKR</sequence>
<dbReference type="KEGG" id="kne:92183414"/>
<proteinExistence type="predicted"/>
<accession>A0AAW0YS34</accession>
<dbReference type="InterPro" id="IPR033379">
    <property type="entry name" value="Acid_Pase_AS"/>
</dbReference>
<feature type="compositionally biased region" description="Polar residues" evidence="2">
    <location>
        <begin position="1"/>
        <end position="17"/>
    </location>
</feature>
<keyword evidence="1" id="KW-0378">Hydrolase</keyword>
<dbReference type="InterPro" id="IPR000560">
    <property type="entry name" value="His_Pase_clade-2"/>
</dbReference>
<keyword evidence="3" id="KW-0812">Transmembrane</keyword>
<name>A0AAW0YS34_9TREE</name>
<feature type="region of interest" description="Disordered" evidence="2">
    <location>
        <begin position="1"/>
        <end position="52"/>
    </location>
</feature>
<feature type="compositionally biased region" description="Polar residues" evidence="2">
    <location>
        <begin position="26"/>
        <end position="40"/>
    </location>
</feature>
<dbReference type="EMBL" id="JBCAWK010000012">
    <property type="protein sequence ID" value="KAK8845443.1"/>
    <property type="molecule type" value="Genomic_DNA"/>
</dbReference>
<dbReference type="AlphaFoldDB" id="A0AAW0YS34"/>
<dbReference type="SUPFAM" id="SSF53254">
    <property type="entry name" value="Phosphoglycerate mutase-like"/>
    <property type="match status" value="1"/>
</dbReference>
<dbReference type="InterPro" id="IPR029033">
    <property type="entry name" value="His_PPase_superfam"/>
</dbReference>
<gene>
    <name evidence="4" type="ORF">IAR55_006156</name>
</gene>
<evidence type="ECO:0000313" key="5">
    <source>
        <dbReference type="Proteomes" id="UP001388673"/>
    </source>
</evidence>
<dbReference type="GO" id="GO:0003993">
    <property type="term" value="F:acid phosphatase activity"/>
    <property type="evidence" value="ECO:0007669"/>
    <property type="project" value="TreeGrafter"/>
</dbReference>
<dbReference type="Gene3D" id="3.40.50.1240">
    <property type="entry name" value="Phosphoglycerate mutase-like"/>
    <property type="match status" value="1"/>
</dbReference>
<reference evidence="4 5" key="1">
    <citation type="journal article" date="2024" name="bioRxiv">
        <title>Comparative genomics of Cryptococcus and Kwoniella reveals pathogenesis evolution and contrasting karyotype dynamics via intercentromeric recombination or chromosome fusion.</title>
        <authorList>
            <person name="Coelho M.A."/>
            <person name="David-Palma M."/>
            <person name="Shea T."/>
            <person name="Bowers K."/>
            <person name="McGinley-Smith S."/>
            <person name="Mohammad A.W."/>
            <person name="Gnirke A."/>
            <person name="Yurkov A.M."/>
            <person name="Nowrousian M."/>
            <person name="Sun S."/>
            <person name="Cuomo C.A."/>
            <person name="Heitman J."/>
        </authorList>
    </citation>
    <scope>NUCLEOTIDE SEQUENCE [LARGE SCALE GENOMIC DNA]</scope>
    <source>
        <strain evidence="4 5">CBS 13917</strain>
    </source>
</reference>
<dbReference type="RefSeq" id="XP_066800251.1">
    <property type="nucleotide sequence ID" value="XM_066949243.1"/>
</dbReference>
<dbReference type="Proteomes" id="UP001388673">
    <property type="component" value="Unassembled WGS sequence"/>
</dbReference>
<dbReference type="GeneID" id="92183414"/>
<comment type="caution">
    <text evidence="4">The sequence shown here is derived from an EMBL/GenBank/DDBJ whole genome shotgun (WGS) entry which is preliminary data.</text>
</comment>
<dbReference type="CDD" id="cd07061">
    <property type="entry name" value="HP_HAP_like"/>
    <property type="match status" value="1"/>
</dbReference>
<feature type="transmembrane region" description="Helical" evidence="3">
    <location>
        <begin position="59"/>
        <end position="80"/>
    </location>
</feature>